<dbReference type="PANTHER" id="PTHR24567">
    <property type="entry name" value="CRP FAMILY TRANSCRIPTIONAL REGULATORY PROTEIN"/>
    <property type="match status" value="1"/>
</dbReference>
<dbReference type="InterPro" id="IPR036390">
    <property type="entry name" value="WH_DNA-bd_sf"/>
</dbReference>
<dbReference type="PROSITE" id="PS50042">
    <property type="entry name" value="CNMP_BINDING_3"/>
    <property type="match status" value="1"/>
</dbReference>
<evidence type="ECO:0000256" key="2">
    <source>
        <dbReference type="ARBA" id="ARBA00023125"/>
    </source>
</evidence>
<name>A0A1N7K350_9PROT</name>
<dbReference type="GO" id="GO:0016301">
    <property type="term" value="F:kinase activity"/>
    <property type="evidence" value="ECO:0007669"/>
    <property type="project" value="UniProtKB-KW"/>
</dbReference>
<protein>
    <submittedName>
        <fullName evidence="6">cAMP-binding domain of CRP or a regulatory subunit of cAMP-dependent protein kinases</fullName>
    </submittedName>
</protein>
<dbReference type="InterPro" id="IPR050397">
    <property type="entry name" value="Env_Response_Regulators"/>
</dbReference>
<evidence type="ECO:0000313" key="7">
    <source>
        <dbReference type="Proteomes" id="UP000185678"/>
    </source>
</evidence>
<keyword evidence="7" id="KW-1185">Reference proteome</keyword>
<dbReference type="GO" id="GO:0005829">
    <property type="term" value="C:cytosol"/>
    <property type="evidence" value="ECO:0007669"/>
    <property type="project" value="TreeGrafter"/>
</dbReference>
<keyword evidence="2" id="KW-0238">DNA-binding</keyword>
<dbReference type="SMART" id="SM00100">
    <property type="entry name" value="cNMP"/>
    <property type="match status" value="1"/>
</dbReference>
<feature type="domain" description="Cyclic nucleotide-binding" evidence="4">
    <location>
        <begin position="13"/>
        <end position="133"/>
    </location>
</feature>
<dbReference type="CDD" id="cd00038">
    <property type="entry name" value="CAP_ED"/>
    <property type="match status" value="1"/>
</dbReference>
<evidence type="ECO:0000256" key="1">
    <source>
        <dbReference type="ARBA" id="ARBA00023015"/>
    </source>
</evidence>
<evidence type="ECO:0000313" key="6">
    <source>
        <dbReference type="EMBL" id="SIS55977.1"/>
    </source>
</evidence>
<dbReference type="RefSeq" id="WP_076399425.1">
    <property type="nucleotide sequence ID" value="NZ_FTOA01000002.1"/>
</dbReference>
<sequence length="226" mass="25120">MIPADVLHHVAAWSRTLEPRAFERARAGVQERTYPAGSEICAHGQPFDYWGGVIEGLIKLRTLSADGKEVTLAGVHAGGWFGEGSVLKGEPRRYQVVALRETRLALLDRASFLWLMEHSTAFNRFLVHQLNDRLGFFMAMVEHDRMLDTTGRVAQALAALLNPVLYPDVNHRLTITQEEVGQLAGVSRPIANRALKALDAAGILRVEYGEIDVLDPDRLRSYGHLS</sequence>
<dbReference type="SUPFAM" id="SSF46785">
    <property type="entry name" value="Winged helix' DNA-binding domain"/>
    <property type="match status" value="1"/>
</dbReference>
<evidence type="ECO:0000259" key="5">
    <source>
        <dbReference type="PROSITE" id="PS51063"/>
    </source>
</evidence>
<keyword evidence="6" id="KW-0808">Transferase</keyword>
<evidence type="ECO:0000259" key="4">
    <source>
        <dbReference type="PROSITE" id="PS50042"/>
    </source>
</evidence>
<dbReference type="SUPFAM" id="SSF51206">
    <property type="entry name" value="cAMP-binding domain-like"/>
    <property type="match status" value="1"/>
</dbReference>
<dbReference type="InterPro" id="IPR014710">
    <property type="entry name" value="RmlC-like_jellyroll"/>
</dbReference>
<dbReference type="OrthoDB" id="8068193at2"/>
<dbReference type="InterPro" id="IPR000595">
    <property type="entry name" value="cNMP-bd_dom"/>
</dbReference>
<feature type="domain" description="HTH crp-type" evidence="5">
    <location>
        <begin position="147"/>
        <end position="217"/>
    </location>
</feature>
<keyword evidence="6" id="KW-0418">Kinase</keyword>
<dbReference type="EMBL" id="FTOA01000002">
    <property type="protein sequence ID" value="SIS55977.1"/>
    <property type="molecule type" value="Genomic_DNA"/>
</dbReference>
<dbReference type="InterPro" id="IPR018490">
    <property type="entry name" value="cNMP-bd_dom_sf"/>
</dbReference>
<dbReference type="AlphaFoldDB" id="A0A1N7K350"/>
<accession>A0A1N7K350</accession>
<dbReference type="PROSITE" id="PS51063">
    <property type="entry name" value="HTH_CRP_2"/>
    <property type="match status" value="1"/>
</dbReference>
<gene>
    <name evidence="6" type="ORF">SAMN05421779_102584</name>
</gene>
<proteinExistence type="predicted"/>
<dbReference type="GO" id="GO:0003677">
    <property type="term" value="F:DNA binding"/>
    <property type="evidence" value="ECO:0007669"/>
    <property type="project" value="UniProtKB-KW"/>
</dbReference>
<reference evidence="6 7" key="1">
    <citation type="submission" date="2017-01" db="EMBL/GenBank/DDBJ databases">
        <authorList>
            <person name="Mah S.A."/>
            <person name="Swanson W.J."/>
            <person name="Moy G.W."/>
            <person name="Vacquier V.D."/>
        </authorList>
    </citation>
    <scope>NUCLEOTIDE SEQUENCE [LARGE SCALE GENOMIC DNA]</scope>
    <source>
        <strain evidence="6 7">DSM 11589</strain>
    </source>
</reference>
<keyword evidence="1" id="KW-0805">Transcription regulation</keyword>
<keyword evidence="3" id="KW-0804">Transcription</keyword>
<dbReference type="SMART" id="SM00419">
    <property type="entry name" value="HTH_CRP"/>
    <property type="match status" value="1"/>
</dbReference>
<dbReference type="Gene3D" id="2.60.120.10">
    <property type="entry name" value="Jelly Rolls"/>
    <property type="match status" value="1"/>
</dbReference>
<dbReference type="PANTHER" id="PTHR24567:SF68">
    <property type="entry name" value="DNA-BINDING TRANSCRIPTIONAL DUAL REGULATOR CRP"/>
    <property type="match status" value="1"/>
</dbReference>
<dbReference type="Proteomes" id="UP000185678">
    <property type="component" value="Unassembled WGS sequence"/>
</dbReference>
<dbReference type="InterPro" id="IPR036388">
    <property type="entry name" value="WH-like_DNA-bd_sf"/>
</dbReference>
<dbReference type="Gene3D" id="1.10.10.10">
    <property type="entry name" value="Winged helix-like DNA-binding domain superfamily/Winged helix DNA-binding domain"/>
    <property type="match status" value="1"/>
</dbReference>
<dbReference type="STRING" id="80876.SAMN05421779_102584"/>
<dbReference type="Pfam" id="PF13545">
    <property type="entry name" value="HTH_Crp_2"/>
    <property type="match status" value="1"/>
</dbReference>
<dbReference type="GO" id="GO:0003700">
    <property type="term" value="F:DNA-binding transcription factor activity"/>
    <property type="evidence" value="ECO:0007669"/>
    <property type="project" value="TreeGrafter"/>
</dbReference>
<dbReference type="Pfam" id="PF00027">
    <property type="entry name" value="cNMP_binding"/>
    <property type="match status" value="1"/>
</dbReference>
<organism evidence="6 7">
    <name type="scientific">Insolitispirillum peregrinum</name>
    <dbReference type="NCBI Taxonomy" id="80876"/>
    <lineage>
        <taxon>Bacteria</taxon>
        <taxon>Pseudomonadati</taxon>
        <taxon>Pseudomonadota</taxon>
        <taxon>Alphaproteobacteria</taxon>
        <taxon>Rhodospirillales</taxon>
        <taxon>Novispirillaceae</taxon>
        <taxon>Insolitispirillum</taxon>
    </lineage>
</organism>
<evidence type="ECO:0000256" key="3">
    <source>
        <dbReference type="ARBA" id="ARBA00023163"/>
    </source>
</evidence>
<dbReference type="InterPro" id="IPR012318">
    <property type="entry name" value="HTH_CRP"/>
</dbReference>